<dbReference type="EMBL" id="OCMT01000002">
    <property type="protein sequence ID" value="SOD15420.1"/>
    <property type="molecule type" value="Genomic_DNA"/>
</dbReference>
<organism evidence="1 2">
    <name type="scientific">Pedobacter xixiisoli</name>
    <dbReference type="NCBI Taxonomy" id="1476464"/>
    <lineage>
        <taxon>Bacteria</taxon>
        <taxon>Pseudomonadati</taxon>
        <taxon>Bacteroidota</taxon>
        <taxon>Sphingobacteriia</taxon>
        <taxon>Sphingobacteriales</taxon>
        <taxon>Sphingobacteriaceae</taxon>
        <taxon>Pedobacter</taxon>
    </lineage>
</organism>
<dbReference type="Proteomes" id="UP000219281">
    <property type="component" value="Unassembled WGS sequence"/>
</dbReference>
<evidence type="ECO:0000313" key="1">
    <source>
        <dbReference type="EMBL" id="SOD15420.1"/>
    </source>
</evidence>
<name>A0A286A0J5_9SPHI</name>
<evidence type="ECO:0000313" key="2">
    <source>
        <dbReference type="Proteomes" id="UP000219281"/>
    </source>
</evidence>
<gene>
    <name evidence="1" type="ORF">SAMN06297358_2414</name>
</gene>
<protein>
    <recommendedName>
        <fullName evidence="3">Outer membrane protein beta-barrel domain-containing protein</fullName>
    </recommendedName>
</protein>
<accession>A0A286A0J5</accession>
<dbReference type="RefSeq" id="WP_097132144.1">
    <property type="nucleotide sequence ID" value="NZ_OCMT01000002.1"/>
</dbReference>
<keyword evidence="2" id="KW-1185">Reference proteome</keyword>
<dbReference type="AlphaFoldDB" id="A0A286A0J5"/>
<sequence>MKRASILVLALLFGRKINAQEIISKPISEAKIGKSLFSNSTQRDFSRKGQFYVHWGWNFSWYDKSDITFQGPGYDFTLRNVKAKDRPSKLSLDYVNPMELTTPQFDFRFGYFFKDNYSISIGWDHMKYVMDIPQKVTIDGYINATVSNPAIATGSYAGVYKDQELDVKDDMLTFEHTDGLNYVSAELERYDDIWIAKNKKQMLTMETGVGAGFVIPRSDVRFFGVGENNFWNFAGYGVSLKAGLKFNVTRKLYFQNVTKAGYIDMDKIRTTGRNDIDKAKQTIRFLENYTAIGYQF</sequence>
<reference evidence="2" key="1">
    <citation type="submission" date="2017-09" db="EMBL/GenBank/DDBJ databases">
        <authorList>
            <person name="Varghese N."/>
            <person name="Submissions S."/>
        </authorList>
    </citation>
    <scope>NUCLEOTIDE SEQUENCE [LARGE SCALE GENOMIC DNA]</scope>
    <source>
        <strain evidence="2">CGMCC 1.12803</strain>
    </source>
</reference>
<evidence type="ECO:0008006" key="3">
    <source>
        <dbReference type="Google" id="ProtNLM"/>
    </source>
</evidence>
<dbReference type="OrthoDB" id="8887208at2"/>
<proteinExistence type="predicted"/>